<reference evidence="2 3" key="1">
    <citation type="submission" date="2023-08" db="EMBL/GenBank/DDBJ databases">
        <title>Draft genome sequence of Janthinobacterium lividum.</title>
        <authorList>
            <person name="Chun B.H."/>
            <person name="Lee Y."/>
        </authorList>
    </citation>
    <scope>NUCLEOTIDE SEQUENCE [LARGE SCALE GENOMIC DNA]</scope>
    <source>
        <strain evidence="2 3">AMJK</strain>
    </source>
</reference>
<gene>
    <name evidence="2" type="ORF">RB624_01710</name>
</gene>
<sequence>MSATTSPGNGNQHGPPEQDGRAGSPATASKVHSAGATAQTGTAPALAQPWYGLFSRGARDWLRHNQKVRDAVQAHLPELIATPDLIGGPQQRTVQVPMRLLEHAHFRLAPARSSVGAGQGGGQPGDLLRAARPVATGGAGTQGEGGDGEGAVRLLLEFPIDDILDWLWDAFELPHLKPRHLGAIDEVRLVRSGLDRHGARSRLDRRRTVKEAIKRRALQTQPVPFTNDDLRYRQVLPQPRPSANAVVFFVLDVSASMAQAERKLAKSFFFFALQGLRRRYVRVETRFIAHTTRAWEFSEAEFFQVNGMGGTMASTAFRLSRELLQEHYAPGRYNAYLFYASDGENFSEDRGATSLVLGELGALLNYMGYVETVPGVPRSMETEMHSLCAEQERRGLPLHSSILSKNDDIWAAIRTFFQHEAAETEEPP</sequence>
<evidence type="ECO:0000313" key="3">
    <source>
        <dbReference type="Proteomes" id="UP001237592"/>
    </source>
</evidence>
<name>A0ABU0XNM6_9BURK</name>
<keyword evidence="3" id="KW-1185">Reference proteome</keyword>
<dbReference type="Proteomes" id="UP001237592">
    <property type="component" value="Unassembled WGS sequence"/>
</dbReference>
<dbReference type="InterPro" id="IPR006698">
    <property type="entry name" value="UPF0229"/>
</dbReference>
<accession>A0ABU0XNM6</accession>
<evidence type="ECO:0000313" key="2">
    <source>
        <dbReference type="EMBL" id="MDQ4624594.1"/>
    </source>
</evidence>
<feature type="region of interest" description="Disordered" evidence="1">
    <location>
        <begin position="1"/>
        <end position="41"/>
    </location>
</feature>
<evidence type="ECO:0000256" key="1">
    <source>
        <dbReference type="SAM" id="MobiDB-lite"/>
    </source>
</evidence>
<protein>
    <submittedName>
        <fullName evidence="2">DUF444 family protein</fullName>
    </submittedName>
</protein>
<comment type="caution">
    <text evidence="2">The sequence shown here is derived from an EMBL/GenBank/DDBJ whole genome shotgun (WGS) entry which is preliminary data.</text>
</comment>
<organism evidence="2 3">
    <name type="scientific">Janthinobacterium lividum</name>
    <dbReference type="NCBI Taxonomy" id="29581"/>
    <lineage>
        <taxon>Bacteria</taxon>
        <taxon>Pseudomonadati</taxon>
        <taxon>Pseudomonadota</taxon>
        <taxon>Betaproteobacteria</taxon>
        <taxon>Burkholderiales</taxon>
        <taxon>Oxalobacteraceae</taxon>
        <taxon>Janthinobacterium</taxon>
    </lineage>
</organism>
<feature type="compositionally biased region" description="Polar residues" evidence="1">
    <location>
        <begin position="1"/>
        <end position="12"/>
    </location>
</feature>
<dbReference type="PANTHER" id="PTHR30510:SF2">
    <property type="entry name" value="UPF0229 PROTEIN YEAH"/>
    <property type="match status" value="1"/>
</dbReference>
<dbReference type="PANTHER" id="PTHR30510">
    <property type="entry name" value="UPF0229 PROTEIN YEAH"/>
    <property type="match status" value="1"/>
</dbReference>
<dbReference type="Pfam" id="PF04285">
    <property type="entry name" value="DUF444"/>
    <property type="match status" value="2"/>
</dbReference>
<dbReference type="RefSeq" id="WP_307778083.1">
    <property type="nucleotide sequence ID" value="NZ_JAVFKP010000001.1"/>
</dbReference>
<dbReference type="InterPro" id="IPR036465">
    <property type="entry name" value="vWFA_dom_sf"/>
</dbReference>
<dbReference type="EMBL" id="JAVFKP010000001">
    <property type="protein sequence ID" value="MDQ4624594.1"/>
    <property type="molecule type" value="Genomic_DNA"/>
</dbReference>
<proteinExistence type="predicted"/>
<dbReference type="SUPFAM" id="SSF53300">
    <property type="entry name" value="vWA-like"/>
    <property type="match status" value="1"/>
</dbReference>